<proteinExistence type="predicted"/>
<evidence type="ECO:0000313" key="3">
    <source>
        <dbReference type="EMBL" id="NYS23772.1"/>
    </source>
</evidence>
<keyword evidence="3" id="KW-0808">Transferase</keyword>
<dbReference type="Pfam" id="PF13302">
    <property type="entry name" value="Acetyltransf_3"/>
    <property type="match status" value="1"/>
</dbReference>
<keyword evidence="4" id="KW-1185">Reference proteome</keyword>
<comment type="caution">
    <text evidence="3">The sequence shown here is derived from an EMBL/GenBank/DDBJ whole genome shotgun (WGS) entry which is preliminary data.</text>
</comment>
<feature type="compositionally biased region" description="Polar residues" evidence="1">
    <location>
        <begin position="1"/>
        <end position="12"/>
    </location>
</feature>
<feature type="region of interest" description="Disordered" evidence="1">
    <location>
        <begin position="1"/>
        <end position="38"/>
    </location>
</feature>
<dbReference type="SUPFAM" id="SSF55729">
    <property type="entry name" value="Acyl-CoA N-acyltransferases (Nat)"/>
    <property type="match status" value="1"/>
</dbReference>
<dbReference type="GO" id="GO:0016747">
    <property type="term" value="F:acyltransferase activity, transferring groups other than amino-acyl groups"/>
    <property type="evidence" value="ECO:0007669"/>
    <property type="project" value="InterPro"/>
</dbReference>
<dbReference type="AlphaFoldDB" id="A0A7Z0HX05"/>
<dbReference type="EMBL" id="JACBXS010000003">
    <property type="protein sequence ID" value="NYS23772.1"/>
    <property type="molecule type" value="Genomic_DNA"/>
</dbReference>
<name>A0A7Z0HX05_9RHOB</name>
<evidence type="ECO:0000256" key="1">
    <source>
        <dbReference type="SAM" id="MobiDB-lite"/>
    </source>
</evidence>
<dbReference type="RefSeq" id="WP_179904480.1">
    <property type="nucleotide sequence ID" value="NZ_JACBXS010000003.1"/>
</dbReference>
<gene>
    <name evidence="3" type="ORF">HUK65_02125</name>
</gene>
<feature type="domain" description="N-acetyltransferase" evidence="2">
    <location>
        <begin position="39"/>
        <end position="195"/>
    </location>
</feature>
<dbReference type="InterPro" id="IPR000182">
    <property type="entry name" value="GNAT_dom"/>
</dbReference>
<dbReference type="Proteomes" id="UP000529417">
    <property type="component" value="Unassembled WGS sequence"/>
</dbReference>
<dbReference type="PANTHER" id="PTHR43328">
    <property type="entry name" value="ACETYLTRANSFERASE-RELATED"/>
    <property type="match status" value="1"/>
</dbReference>
<dbReference type="Gene3D" id="3.40.630.30">
    <property type="match status" value="1"/>
</dbReference>
<protein>
    <submittedName>
        <fullName evidence="3">GNAT family N-acetyltransferase</fullName>
    </submittedName>
</protein>
<organism evidence="3 4">
    <name type="scientific">Rhabdonatronobacter sediminivivens</name>
    <dbReference type="NCBI Taxonomy" id="2743469"/>
    <lineage>
        <taxon>Bacteria</taxon>
        <taxon>Pseudomonadati</taxon>
        <taxon>Pseudomonadota</taxon>
        <taxon>Alphaproteobacteria</taxon>
        <taxon>Rhodobacterales</taxon>
        <taxon>Paracoccaceae</taxon>
        <taxon>Rhabdonatronobacter</taxon>
    </lineage>
</organism>
<reference evidence="3 4" key="1">
    <citation type="journal article" date="2000" name="Arch. Microbiol.">
        <title>Rhodobaca bogoriensis gen. nov. and sp. nov., an alkaliphilic purple nonsulfur bacterium from African Rift Valley soda lakes.</title>
        <authorList>
            <person name="Milford A.D."/>
            <person name="Achenbach L.A."/>
            <person name="Jung D.O."/>
            <person name="Madigan M.T."/>
        </authorList>
    </citation>
    <scope>NUCLEOTIDE SEQUENCE [LARGE SCALE GENOMIC DNA]</scope>
    <source>
        <strain evidence="3 4">2376</strain>
    </source>
</reference>
<evidence type="ECO:0000259" key="2">
    <source>
        <dbReference type="PROSITE" id="PS51186"/>
    </source>
</evidence>
<dbReference type="PANTHER" id="PTHR43328:SF1">
    <property type="entry name" value="N-ACETYLTRANSFERASE DOMAIN-CONTAINING PROTEIN"/>
    <property type="match status" value="1"/>
</dbReference>
<evidence type="ECO:0000313" key="4">
    <source>
        <dbReference type="Proteomes" id="UP000529417"/>
    </source>
</evidence>
<sequence length="198" mass="22048">MFDSDTVTTPAAQSWDPAEACWTENPAPRPTRSVPPGMTLMRPWHESDLDRYVALLDDPAVWAHLPDPYPDPLTHDLAAQLIALSNAADHHLVRAVVLDGQPVGQVRLSFTPGSADRSRAEIGYWLGRDYWGKRIARDMVARFSAQCFAMMPALAEQYARVHRDNPASRRVLERIGFVAAGPCPEHDGFDILTRPRPA</sequence>
<dbReference type="InterPro" id="IPR016181">
    <property type="entry name" value="Acyl_CoA_acyltransferase"/>
</dbReference>
<dbReference type="PROSITE" id="PS51186">
    <property type="entry name" value="GNAT"/>
    <property type="match status" value="1"/>
</dbReference>
<accession>A0A7Z0HX05</accession>